<organism evidence="5 6">
    <name type="scientific">Luteimicrobium album</name>
    <dbReference type="NCBI Taxonomy" id="1054550"/>
    <lineage>
        <taxon>Bacteria</taxon>
        <taxon>Bacillati</taxon>
        <taxon>Actinomycetota</taxon>
        <taxon>Actinomycetes</taxon>
        <taxon>Micrococcales</taxon>
        <taxon>Luteimicrobium</taxon>
    </lineage>
</organism>
<dbReference type="Proteomes" id="UP001157091">
    <property type="component" value="Unassembled WGS sequence"/>
</dbReference>
<proteinExistence type="inferred from homology"/>
<dbReference type="RefSeq" id="WP_284293054.1">
    <property type="nucleotide sequence ID" value="NZ_BSUK01000001.1"/>
</dbReference>
<reference evidence="6" key="1">
    <citation type="journal article" date="2019" name="Int. J. Syst. Evol. Microbiol.">
        <title>The Global Catalogue of Microorganisms (GCM) 10K type strain sequencing project: providing services to taxonomists for standard genome sequencing and annotation.</title>
        <authorList>
            <consortium name="The Broad Institute Genomics Platform"/>
            <consortium name="The Broad Institute Genome Sequencing Center for Infectious Disease"/>
            <person name="Wu L."/>
            <person name="Ma J."/>
        </authorList>
    </citation>
    <scope>NUCLEOTIDE SEQUENCE [LARGE SCALE GENOMIC DNA]</scope>
    <source>
        <strain evidence="6">NBRC 106348</strain>
    </source>
</reference>
<protein>
    <submittedName>
        <fullName evidence="5">ABC transporter substrate-binding protein</fullName>
    </submittedName>
</protein>
<name>A0ABQ6I0C4_9MICO</name>
<feature type="domain" description="Solute-binding protein family 5" evidence="4">
    <location>
        <begin position="17"/>
        <end position="375"/>
    </location>
</feature>
<comment type="caution">
    <text evidence="5">The sequence shown here is derived from an EMBL/GenBank/DDBJ whole genome shotgun (WGS) entry which is preliminary data.</text>
</comment>
<dbReference type="Gene3D" id="3.40.190.10">
    <property type="entry name" value="Periplasmic binding protein-like II"/>
    <property type="match status" value="1"/>
</dbReference>
<keyword evidence="3" id="KW-0732">Signal</keyword>
<evidence type="ECO:0000313" key="6">
    <source>
        <dbReference type="Proteomes" id="UP001157091"/>
    </source>
</evidence>
<dbReference type="Pfam" id="PF00496">
    <property type="entry name" value="SBP_bac_5"/>
    <property type="match status" value="1"/>
</dbReference>
<dbReference type="Gene3D" id="3.10.105.10">
    <property type="entry name" value="Dipeptide-binding Protein, Domain 3"/>
    <property type="match status" value="1"/>
</dbReference>
<keyword evidence="6" id="KW-1185">Reference proteome</keyword>
<dbReference type="InterPro" id="IPR030678">
    <property type="entry name" value="Peptide/Ni-bd"/>
</dbReference>
<dbReference type="CDD" id="cd00995">
    <property type="entry name" value="PBP2_NikA_DppA_OppA_like"/>
    <property type="match status" value="1"/>
</dbReference>
<dbReference type="PIRSF" id="PIRSF002741">
    <property type="entry name" value="MppA"/>
    <property type="match status" value="1"/>
</dbReference>
<dbReference type="SUPFAM" id="SSF53850">
    <property type="entry name" value="Periplasmic binding protein-like II"/>
    <property type="match status" value="1"/>
</dbReference>
<dbReference type="InterPro" id="IPR039424">
    <property type="entry name" value="SBP_5"/>
</dbReference>
<sequence length="460" mass="50610">MYEPLFHYGPKDGGASEIQPALATAWSLKDPVHPTITIRQGVTFHDGSKLTPEVVAWNIERMVKDKDSNQKATLTDIKSVKVLDDTKVQLTLTGPSPSIFIRLSDSAGVGTGIVSEDAYTKNGADWFAMHEAGTGPFQLKSFTQDQDTQVVAYKGYWDKGTDGKPLPYLDGIDYQMLRDTGAAVSGLKAGTIDVVGDPDSSMLKSVASTSSIEVLKLTSQNGYPGTFGFNYKKAPFNDKLVRQAAQTAMDRATISKVVNPDYSEPAQVPLWNDSMPGWDDSLDHTYDFDVDKAKSLMAKAGIKTPVNATLIYQSREPDATIAQLWKQQFAKIGIELKTVPLEETVFEQRLVSGDFDMATWGWGTPLTPDFASVYWGPGGAQNWVDYDNPAVTKPMDEAAKTVDAAKQATLYKEMLTQLMDDATYGVIVRQKSLTLQRTVVQGTQEYWGFLDFDHAYKTGK</sequence>
<evidence type="ECO:0000259" key="4">
    <source>
        <dbReference type="Pfam" id="PF00496"/>
    </source>
</evidence>
<comment type="similarity">
    <text evidence="1">Belongs to the bacterial solute-binding protein 5 family.</text>
</comment>
<evidence type="ECO:0000256" key="3">
    <source>
        <dbReference type="ARBA" id="ARBA00022729"/>
    </source>
</evidence>
<keyword evidence="2" id="KW-0813">Transport</keyword>
<dbReference type="EMBL" id="BSUK01000001">
    <property type="protein sequence ID" value="GMA24190.1"/>
    <property type="molecule type" value="Genomic_DNA"/>
</dbReference>
<dbReference type="PANTHER" id="PTHR30290">
    <property type="entry name" value="PERIPLASMIC BINDING COMPONENT OF ABC TRANSPORTER"/>
    <property type="match status" value="1"/>
</dbReference>
<evidence type="ECO:0000256" key="2">
    <source>
        <dbReference type="ARBA" id="ARBA00022448"/>
    </source>
</evidence>
<evidence type="ECO:0000313" key="5">
    <source>
        <dbReference type="EMBL" id="GMA24190.1"/>
    </source>
</evidence>
<dbReference type="PANTHER" id="PTHR30290:SF9">
    <property type="entry name" value="OLIGOPEPTIDE-BINDING PROTEIN APPA"/>
    <property type="match status" value="1"/>
</dbReference>
<evidence type="ECO:0000256" key="1">
    <source>
        <dbReference type="ARBA" id="ARBA00005695"/>
    </source>
</evidence>
<accession>A0ABQ6I0C4</accession>
<dbReference type="InterPro" id="IPR000914">
    <property type="entry name" value="SBP_5_dom"/>
</dbReference>
<gene>
    <name evidence="5" type="ORF">GCM10025864_19490</name>
</gene>